<dbReference type="PROSITE" id="PS51257">
    <property type="entry name" value="PROKAR_LIPOPROTEIN"/>
    <property type="match status" value="1"/>
</dbReference>
<evidence type="ECO:0008006" key="4">
    <source>
        <dbReference type="Google" id="ProtNLM"/>
    </source>
</evidence>
<name>A0A1M7BWD4_9BACT</name>
<evidence type="ECO:0000313" key="2">
    <source>
        <dbReference type="EMBL" id="SHL59264.1"/>
    </source>
</evidence>
<dbReference type="AlphaFoldDB" id="A0A1M7BWD4"/>
<protein>
    <recommendedName>
        <fullName evidence="4">DUF1735 domain-containing protein</fullName>
    </recommendedName>
</protein>
<keyword evidence="3" id="KW-1185">Reference proteome</keyword>
<feature type="chain" id="PRO_5012839192" description="DUF1735 domain-containing protein" evidence="1">
    <location>
        <begin position="23"/>
        <end position="328"/>
    </location>
</feature>
<proteinExistence type="predicted"/>
<dbReference type="Proteomes" id="UP000184420">
    <property type="component" value="Unassembled WGS sequence"/>
</dbReference>
<sequence length="328" mass="36551">MKKHLTFIAGAMILASAFYACKKNDQPTAPGGSEKAWTGETQTVKLNITGDLVVMESPLGGARKSANARINSDSVLYAVDVRVNYAPFSQGILKRLDTVSLEIPKGVPYTIQIAAIKPGSGLGLYSRDTANLTKFEYPIERLTNFTMTKDTYGPFAMTNRFMDTLNYFTVARDSSGYDRFRYSELDLFWGQYYGSAADSAKSSININMRRLTFGVKFEPVNFPGGTLIVDYSGQAAPRYLPVTTANQKQYLFSSDRFKFLPDSLTETVYLQLLWRSPDGTLNNFGTKPLNVKRNTLTTVRITAPSNSSLPVSLNIFEQSWKKDTVVVW</sequence>
<feature type="signal peptide" evidence="1">
    <location>
        <begin position="1"/>
        <end position="22"/>
    </location>
</feature>
<dbReference type="OrthoDB" id="632068at2"/>
<gene>
    <name evidence="2" type="ORF">SAMN05444266_104102</name>
</gene>
<reference evidence="2 3" key="1">
    <citation type="submission" date="2016-11" db="EMBL/GenBank/DDBJ databases">
        <authorList>
            <person name="Jaros S."/>
            <person name="Januszkiewicz K."/>
            <person name="Wedrychowicz H."/>
        </authorList>
    </citation>
    <scope>NUCLEOTIDE SEQUENCE [LARGE SCALE GENOMIC DNA]</scope>
    <source>
        <strain evidence="2 3">DSM 27406</strain>
    </source>
</reference>
<evidence type="ECO:0000256" key="1">
    <source>
        <dbReference type="SAM" id="SignalP"/>
    </source>
</evidence>
<keyword evidence="1" id="KW-0732">Signal</keyword>
<accession>A0A1M7BWD4</accession>
<evidence type="ECO:0000313" key="3">
    <source>
        <dbReference type="Proteomes" id="UP000184420"/>
    </source>
</evidence>
<dbReference type="EMBL" id="FRBL01000004">
    <property type="protein sequence ID" value="SHL59264.1"/>
    <property type="molecule type" value="Genomic_DNA"/>
</dbReference>
<dbReference type="RefSeq" id="WP_073080665.1">
    <property type="nucleotide sequence ID" value="NZ_FRBL01000004.1"/>
</dbReference>
<organism evidence="2 3">
    <name type="scientific">Chitinophaga jiangningensis</name>
    <dbReference type="NCBI Taxonomy" id="1419482"/>
    <lineage>
        <taxon>Bacteria</taxon>
        <taxon>Pseudomonadati</taxon>
        <taxon>Bacteroidota</taxon>
        <taxon>Chitinophagia</taxon>
        <taxon>Chitinophagales</taxon>
        <taxon>Chitinophagaceae</taxon>
        <taxon>Chitinophaga</taxon>
    </lineage>
</organism>